<protein>
    <submittedName>
        <fullName evidence="6">Transcriptional regulator</fullName>
    </submittedName>
</protein>
<name>W7QQZ4_9ALTE</name>
<dbReference type="PANTHER" id="PTHR30537:SF5">
    <property type="entry name" value="HTH-TYPE TRANSCRIPTIONAL ACTIVATOR TTDR-RELATED"/>
    <property type="match status" value="1"/>
</dbReference>
<dbReference type="PANTHER" id="PTHR30537">
    <property type="entry name" value="HTH-TYPE TRANSCRIPTIONAL REGULATOR"/>
    <property type="match status" value="1"/>
</dbReference>
<reference evidence="6 7" key="1">
    <citation type="journal article" date="2014" name="Genome Announc.">
        <title>Draft Genome Sequence of the Agar-Degrading Bacterium Catenovulum sp. Strain DS-2, Isolated from Intestines of Haliotis diversicolor.</title>
        <authorList>
            <person name="Shan D."/>
            <person name="Li X."/>
            <person name="Gu Z."/>
            <person name="Wei G."/>
            <person name="Gao Z."/>
            <person name="Shao Z."/>
        </authorList>
    </citation>
    <scope>NUCLEOTIDE SEQUENCE [LARGE SCALE GENOMIC DNA]</scope>
    <source>
        <strain evidence="6 7">DS-2</strain>
    </source>
</reference>
<proteinExistence type="inferred from homology"/>
<dbReference type="STRING" id="1328313.DS2_04610"/>
<dbReference type="EMBL" id="ARZY01000005">
    <property type="protein sequence ID" value="EWH11427.1"/>
    <property type="molecule type" value="Genomic_DNA"/>
</dbReference>
<dbReference type="InterPro" id="IPR036390">
    <property type="entry name" value="WH_DNA-bd_sf"/>
</dbReference>
<gene>
    <name evidence="6" type="ORF">DS2_04610</name>
</gene>
<dbReference type="InterPro" id="IPR058163">
    <property type="entry name" value="LysR-type_TF_proteobact-type"/>
</dbReference>
<evidence type="ECO:0000256" key="3">
    <source>
        <dbReference type="ARBA" id="ARBA00023125"/>
    </source>
</evidence>
<comment type="similarity">
    <text evidence="1">Belongs to the LysR transcriptional regulatory family.</text>
</comment>
<dbReference type="FunFam" id="1.10.10.10:FF:000001">
    <property type="entry name" value="LysR family transcriptional regulator"/>
    <property type="match status" value="1"/>
</dbReference>
<evidence type="ECO:0000259" key="5">
    <source>
        <dbReference type="PROSITE" id="PS50931"/>
    </source>
</evidence>
<evidence type="ECO:0000256" key="4">
    <source>
        <dbReference type="ARBA" id="ARBA00023163"/>
    </source>
</evidence>
<dbReference type="SUPFAM" id="SSF53850">
    <property type="entry name" value="Periplasmic binding protein-like II"/>
    <property type="match status" value="1"/>
</dbReference>
<comment type="caution">
    <text evidence="6">The sequence shown here is derived from an EMBL/GenBank/DDBJ whole genome shotgun (WGS) entry which is preliminary data.</text>
</comment>
<keyword evidence="2" id="KW-0805">Transcription regulation</keyword>
<dbReference type="AlphaFoldDB" id="W7QQZ4"/>
<dbReference type="InterPro" id="IPR000847">
    <property type="entry name" value="LysR_HTH_N"/>
</dbReference>
<dbReference type="InterPro" id="IPR036388">
    <property type="entry name" value="WH-like_DNA-bd_sf"/>
</dbReference>
<evidence type="ECO:0000256" key="2">
    <source>
        <dbReference type="ARBA" id="ARBA00023015"/>
    </source>
</evidence>
<dbReference type="RefSeq" id="WP_035013463.1">
    <property type="nucleotide sequence ID" value="NZ_ARZY01000005.1"/>
</dbReference>
<dbReference type="OrthoDB" id="9786526at2"/>
<dbReference type="SUPFAM" id="SSF46785">
    <property type="entry name" value="Winged helix' DNA-binding domain"/>
    <property type="match status" value="1"/>
</dbReference>
<keyword evidence="4" id="KW-0804">Transcription</keyword>
<dbReference type="PROSITE" id="PS50931">
    <property type="entry name" value="HTH_LYSR"/>
    <property type="match status" value="1"/>
</dbReference>
<evidence type="ECO:0000256" key="1">
    <source>
        <dbReference type="ARBA" id="ARBA00009437"/>
    </source>
</evidence>
<dbReference type="GO" id="GO:0043565">
    <property type="term" value="F:sequence-specific DNA binding"/>
    <property type="evidence" value="ECO:0007669"/>
    <property type="project" value="TreeGrafter"/>
</dbReference>
<organism evidence="6 7">
    <name type="scientific">Catenovulum agarivorans DS-2</name>
    <dbReference type="NCBI Taxonomy" id="1328313"/>
    <lineage>
        <taxon>Bacteria</taxon>
        <taxon>Pseudomonadati</taxon>
        <taxon>Pseudomonadota</taxon>
        <taxon>Gammaproteobacteria</taxon>
        <taxon>Alteromonadales</taxon>
        <taxon>Alteromonadaceae</taxon>
        <taxon>Catenovulum</taxon>
    </lineage>
</organism>
<dbReference type="GO" id="GO:0006351">
    <property type="term" value="P:DNA-templated transcription"/>
    <property type="evidence" value="ECO:0007669"/>
    <property type="project" value="TreeGrafter"/>
</dbReference>
<feature type="domain" description="HTH lysR-type" evidence="5">
    <location>
        <begin position="1"/>
        <end position="59"/>
    </location>
</feature>
<dbReference type="Pfam" id="PF00126">
    <property type="entry name" value="HTH_1"/>
    <property type="match status" value="1"/>
</dbReference>
<dbReference type="Gene3D" id="3.40.190.290">
    <property type="match status" value="1"/>
</dbReference>
<dbReference type="eggNOG" id="COG0583">
    <property type="taxonomic scope" value="Bacteria"/>
</dbReference>
<keyword evidence="3" id="KW-0238">DNA-binding</keyword>
<dbReference type="Gene3D" id="1.10.10.10">
    <property type="entry name" value="Winged helix-like DNA-binding domain superfamily/Winged helix DNA-binding domain"/>
    <property type="match status" value="1"/>
</dbReference>
<dbReference type="Pfam" id="PF03466">
    <property type="entry name" value="LysR_substrate"/>
    <property type="match status" value="1"/>
</dbReference>
<accession>W7QQZ4</accession>
<evidence type="ECO:0000313" key="7">
    <source>
        <dbReference type="Proteomes" id="UP000019276"/>
    </source>
</evidence>
<dbReference type="CDD" id="cd08422">
    <property type="entry name" value="PBP2_CrgA_like"/>
    <property type="match status" value="1"/>
</dbReference>
<sequence length="327" mass="36708">MDTTSRILMFLEVVEQGSFAKVAERRNIDRSVVSKQMNKLEDDLGVRLLNRTTRSFSLTAAGSEMLKKAKELRELLGETLTIAQNYHTEPKGLLKVTSSTIIGKRYILPVAIEFQQRFPQVEVEIRLEDRLVDVVGEGYDLAFRVGPPRDSSLISRAIARNRMLIVAAPKFLETYGEPKTMQQLAKLPAATYASDALKVSQLPYYDSKGNETTITINSQFRANDGDVLISKAISGTAYCAVPAFVISDEVMSGRLVPILTHVKLPDYHSVQAVYPHRGLPVRTQLFFEAVRDFIGKETPNWEKNIPDFDKMYGFEVKDSSPVGRWTA</sequence>
<dbReference type="PATRIC" id="fig|1328313.3.peg.953"/>
<dbReference type="Proteomes" id="UP000019276">
    <property type="component" value="Unassembled WGS sequence"/>
</dbReference>
<dbReference type="GO" id="GO:0003700">
    <property type="term" value="F:DNA-binding transcription factor activity"/>
    <property type="evidence" value="ECO:0007669"/>
    <property type="project" value="InterPro"/>
</dbReference>
<evidence type="ECO:0000313" key="6">
    <source>
        <dbReference type="EMBL" id="EWH11427.1"/>
    </source>
</evidence>
<keyword evidence="7" id="KW-1185">Reference proteome</keyword>
<dbReference type="InterPro" id="IPR005119">
    <property type="entry name" value="LysR_subst-bd"/>
</dbReference>